<protein>
    <recommendedName>
        <fullName evidence="3">Zinc knuckle CX2CX4HX4C</fullName>
    </recommendedName>
</protein>
<organism evidence="1 2">
    <name type="scientific">Tanacetum coccineum</name>
    <dbReference type="NCBI Taxonomy" id="301880"/>
    <lineage>
        <taxon>Eukaryota</taxon>
        <taxon>Viridiplantae</taxon>
        <taxon>Streptophyta</taxon>
        <taxon>Embryophyta</taxon>
        <taxon>Tracheophyta</taxon>
        <taxon>Spermatophyta</taxon>
        <taxon>Magnoliopsida</taxon>
        <taxon>eudicotyledons</taxon>
        <taxon>Gunneridae</taxon>
        <taxon>Pentapetalae</taxon>
        <taxon>asterids</taxon>
        <taxon>campanulids</taxon>
        <taxon>Asterales</taxon>
        <taxon>Asteraceae</taxon>
        <taxon>Asteroideae</taxon>
        <taxon>Anthemideae</taxon>
        <taxon>Anthemidinae</taxon>
        <taxon>Tanacetum</taxon>
    </lineage>
</organism>
<dbReference type="EMBL" id="BQNB010019541">
    <property type="protein sequence ID" value="GJT86370.1"/>
    <property type="molecule type" value="Genomic_DNA"/>
</dbReference>
<evidence type="ECO:0008006" key="3">
    <source>
        <dbReference type="Google" id="ProtNLM"/>
    </source>
</evidence>
<accession>A0ABQ5HGL2</accession>
<proteinExistence type="predicted"/>
<reference evidence="1" key="1">
    <citation type="journal article" date="2022" name="Int. J. Mol. Sci.">
        <title>Draft Genome of Tanacetum Coccineum: Genomic Comparison of Closely Related Tanacetum-Family Plants.</title>
        <authorList>
            <person name="Yamashiro T."/>
            <person name="Shiraishi A."/>
            <person name="Nakayama K."/>
            <person name="Satake H."/>
        </authorList>
    </citation>
    <scope>NUCLEOTIDE SEQUENCE</scope>
</reference>
<dbReference type="PANTHER" id="PTHR31286:SF99">
    <property type="entry name" value="DUF4283 DOMAIN-CONTAINING PROTEIN"/>
    <property type="match status" value="1"/>
</dbReference>
<dbReference type="PANTHER" id="PTHR31286">
    <property type="entry name" value="GLYCINE-RICH CELL WALL STRUCTURAL PROTEIN 1.8-LIKE"/>
    <property type="match status" value="1"/>
</dbReference>
<evidence type="ECO:0000313" key="1">
    <source>
        <dbReference type="EMBL" id="GJT86370.1"/>
    </source>
</evidence>
<name>A0ABQ5HGL2_9ASTR</name>
<dbReference type="InterPro" id="IPR040256">
    <property type="entry name" value="At4g02000-like"/>
</dbReference>
<sequence>MDTKLGNPIMLDSYTSSMCLQSLGHMDYARALIDIRANRELKEDMVIAIPNVEDDGEVLHTIMVEYEWEPPRCVVCMLFGHVDILCSKRSVGKPKKQHTNLDASHGTNVDSKVLLKPKKPVTSLDQMRGRLIQESRMIEGKLVLLGDDEKPLKPCKPTPLSSSNVISKKADDLVNEDSDSEVEEVYDETATFMASTSSNVNKVFKSNNGGGNKILYKQWKESHGCNGVFDIGESNAKSMEVRNKFDEFLENKKSVEEVVVGGGEVLGVDKDESNRVSVLKDVGGEFDDCLDEINLGLSEEFVIRVLEGRDVFGESLVVFLNSIWVQIQCGISGVNKSSFANKDVDMGKEAKIQRTI</sequence>
<keyword evidence="2" id="KW-1185">Reference proteome</keyword>
<comment type="caution">
    <text evidence="1">The sequence shown here is derived from an EMBL/GenBank/DDBJ whole genome shotgun (WGS) entry which is preliminary data.</text>
</comment>
<dbReference type="Proteomes" id="UP001151760">
    <property type="component" value="Unassembled WGS sequence"/>
</dbReference>
<evidence type="ECO:0000313" key="2">
    <source>
        <dbReference type="Proteomes" id="UP001151760"/>
    </source>
</evidence>
<gene>
    <name evidence="1" type="ORF">Tco_1068087</name>
</gene>
<reference evidence="1" key="2">
    <citation type="submission" date="2022-01" db="EMBL/GenBank/DDBJ databases">
        <authorList>
            <person name="Yamashiro T."/>
            <person name="Shiraishi A."/>
            <person name="Satake H."/>
            <person name="Nakayama K."/>
        </authorList>
    </citation>
    <scope>NUCLEOTIDE SEQUENCE</scope>
</reference>